<dbReference type="HOGENOM" id="CLU_1259989_0_0_7"/>
<feature type="domain" description="SH3b" evidence="1">
    <location>
        <begin position="41"/>
        <end position="89"/>
    </location>
</feature>
<dbReference type="Gene3D" id="1.25.40.10">
    <property type="entry name" value="Tetratricopeptide repeat domain"/>
    <property type="match status" value="1"/>
</dbReference>
<dbReference type="SUPFAM" id="SSF48452">
    <property type="entry name" value="TPR-like"/>
    <property type="match status" value="1"/>
</dbReference>
<dbReference type="InterPro" id="IPR003646">
    <property type="entry name" value="SH3-like_bac-type"/>
</dbReference>
<evidence type="ECO:0000313" key="3">
    <source>
        <dbReference type="Proteomes" id="UP000007032"/>
    </source>
</evidence>
<dbReference type="AlphaFoldDB" id="C5ZYL6"/>
<sequence>MLKFALLCMMMGGILIFFAKDRNSHLESKSIQKPCFYVQASGLNLREKPTIEADIQGRLEYNAKICEYSKMENGFLKISGGWVFAEYLSLNPPLPKKPILTPQKETMTKISQETLPQAKLPQEKSKKIILASRPKEVKEDWLDQAREFLAKENYQAAKTLALKANQENPQNLGSWEVFAKGLYLEGKKVEAIEVLEYVLQTYYDEKLALLLEKMQGNKI</sequence>
<dbReference type="Pfam" id="PF08239">
    <property type="entry name" value="SH3_3"/>
    <property type="match status" value="1"/>
</dbReference>
<protein>
    <recommendedName>
        <fullName evidence="1">SH3b domain-containing protein</fullName>
    </recommendedName>
</protein>
<evidence type="ECO:0000259" key="1">
    <source>
        <dbReference type="Pfam" id="PF08239"/>
    </source>
</evidence>
<name>C5ZYL6_9HELI</name>
<dbReference type="STRING" id="537970.HCAN_1529"/>
<dbReference type="Gene3D" id="2.30.30.40">
    <property type="entry name" value="SH3 Domains"/>
    <property type="match status" value="1"/>
</dbReference>
<proteinExistence type="predicted"/>
<dbReference type="InterPro" id="IPR011990">
    <property type="entry name" value="TPR-like_helical_dom_sf"/>
</dbReference>
<gene>
    <name evidence="2" type="ORF">HCAN_1529</name>
</gene>
<dbReference type="RefSeq" id="WP_006656200.1">
    <property type="nucleotide sequence ID" value="NZ_CM000776.2"/>
</dbReference>
<dbReference type="OrthoDB" id="5323925at2"/>
<organism evidence="2 3">
    <name type="scientific">Helicobacter canadensis MIT 98-5491</name>
    <dbReference type="NCBI Taxonomy" id="537970"/>
    <lineage>
        <taxon>Bacteria</taxon>
        <taxon>Pseudomonadati</taxon>
        <taxon>Campylobacterota</taxon>
        <taxon>Epsilonproteobacteria</taxon>
        <taxon>Campylobacterales</taxon>
        <taxon>Helicobacteraceae</taxon>
        <taxon>Helicobacter</taxon>
    </lineage>
</organism>
<dbReference type="Proteomes" id="UP000007032">
    <property type="component" value="Chromosome"/>
</dbReference>
<keyword evidence="3" id="KW-1185">Reference proteome</keyword>
<accession>C5ZYL6</accession>
<dbReference type="EMBL" id="CM000776">
    <property type="protein sequence ID" value="EES90234.1"/>
    <property type="molecule type" value="Genomic_DNA"/>
</dbReference>
<reference evidence="2 3" key="1">
    <citation type="journal article" date="2009" name="J. Bacteriol.">
        <title>Genome sequence of the emerging pathogen Helicobacter canadensis.</title>
        <authorList>
            <person name="Loman N.J."/>
            <person name="Snyder L.A."/>
            <person name="Linton J.D."/>
            <person name="Langdon R."/>
            <person name="Lawson A.J."/>
            <person name="Weinstock G.M."/>
            <person name="Wren B.W."/>
            <person name="Pallen M.J."/>
        </authorList>
    </citation>
    <scope>NUCLEOTIDE SEQUENCE [LARGE SCALE GENOMIC DNA]</scope>
    <source>
        <strain evidence="2 3">MIT 98-5491</strain>
    </source>
</reference>
<evidence type="ECO:0000313" key="2">
    <source>
        <dbReference type="EMBL" id="EES90234.1"/>
    </source>
</evidence>